<keyword evidence="1" id="KW-0472">Membrane</keyword>
<proteinExistence type="predicted"/>
<organism evidence="2 3">
    <name type="scientific">Thermomonas haemolytica</name>
    <dbReference type="NCBI Taxonomy" id="141949"/>
    <lineage>
        <taxon>Bacteria</taxon>
        <taxon>Pseudomonadati</taxon>
        <taxon>Pseudomonadota</taxon>
        <taxon>Gammaproteobacteria</taxon>
        <taxon>Lysobacterales</taxon>
        <taxon>Lysobacteraceae</taxon>
        <taxon>Thermomonas</taxon>
    </lineage>
</organism>
<keyword evidence="1" id="KW-0812">Transmembrane</keyword>
<keyword evidence="1" id="KW-1133">Transmembrane helix</keyword>
<dbReference type="AlphaFoldDB" id="A0A4R3N9N2"/>
<comment type="caution">
    <text evidence="2">The sequence shown here is derived from an EMBL/GenBank/DDBJ whole genome shotgun (WGS) entry which is preliminary data.</text>
</comment>
<dbReference type="Proteomes" id="UP000295414">
    <property type="component" value="Unassembled WGS sequence"/>
</dbReference>
<reference evidence="2 3" key="1">
    <citation type="submission" date="2019-03" db="EMBL/GenBank/DDBJ databases">
        <title>Genomic Encyclopedia of Type Strains, Phase IV (KMG-IV): sequencing the most valuable type-strain genomes for metagenomic binning, comparative biology and taxonomic classification.</title>
        <authorList>
            <person name="Goeker M."/>
        </authorList>
    </citation>
    <scope>NUCLEOTIDE SEQUENCE [LARGE SCALE GENOMIC DNA]</scope>
    <source>
        <strain evidence="2 3">DSM 13605</strain>
    </source>
</reference>
<keyword evidence="3" id="KW-1185">Reference proteome</keyword>
<name>A0A4R3N9N2_9GAMM</name>
<feature type="transmembrane region" description="Helical" evidence="1">
    <location>
        <begin position="58"/>
        <end position="75"/>
    </location>
</feature>
<evidence type="ECO:0000256" key="1">
    <source>
        <dbReference type="SAM" id="Phobius"/>
    </source>
</evidence>
<accession>A0A4R3N9N2</accession>
<evidence type="ECO:0000313" key="2">
    <source>
        <dbReference type="EMBL" id="TCT25272.1"/>
    </source>
</evidence>
<dbReference type="OrthoDB" id="6057745at2"/>
<evidence type="ECO:0000313" key="3">
    <source>
        <dbReference type="Proteomes" id="UP000295414"/>
    </source>
</evidence>
<dbReference type="EMBL" id="SMAP01000002">
    <property type="protein sequence ID" value="TCT25272.1"/>
    <property type="molecule type" value="Genomic_DNA"/>
</dbReference>
<protein>
    <submittedName>
        <fullName evidence="2">Uncharacterized protein</fullName>
    </submittedName>
</protein>
<gene>
    <name evidence="2" type="ORF">EDC34_102160</name>
</gene>
<sequence length="107" mass="11562">MRKLNDTQDRAQELMGELGDGLRKALPGSAKQWLETGAALAAVRAGTKVAGGFVRRNPLLVGAAVAGAGLLWYAARQRARRQAALEGQARQVRALRRGEYEQDDYGV</sequence>
<dbReference type="RefSeq" id="WP_114959441.1">
    <property type="nucleotide sequence ID" value="NZ_MSZW01000010.1"/>
</dbReference>